<evidence type="ECO:0000313" key="3">
    <source>
        <dbReference type="Proteomes" id="UP000030762"/>
    </source>
</evidence>
<evidence type="ECO:0000313" key="2">
    <source>
        <dbReference type="EMBL" id="EQC35783.1"/>
    </source>
</evidence>
<evidence type="ECO:0000256" key="1">
    <source>
        <dbReference type="SAM" id="MobiDB-lite"/>
    </source>
</evidence>
<dbReference type="AlphaFoldDB" id="T0RTF8"/>
<dbReference type="Proteomes" id="UP000030762">
    <property type="component" value="Unassembled WGS sequence"/>
</dbReference>
<feature type="non-terminal residue" evidence="2">
    <location>
        <position position="1"/>
    </location>
</feature>
<proteinExistence type="predicted"/>
<accession>T0RTF8</accession>
<dbReference type="RefSeq" id="XP_008610545.1">
    <property type="nucleotide sequence ID" value="XM_008612323.1"/>
</dbReference>
<feature type="non-terminal residue" evidence="2">
    <location>
        <position position="122"/>
    </location>
</feature>
<reference evidence="2 3" key="1">
    <citation type="submission" date="2012-04" db="EMBL/GenBank/DDBJ databases">
        <title>The Genome Sequence of Saprolegnia declina VS20.</title>
        <authorList>
            <consortium name="The Broad Institute Genome Sequencing Platform"/>
            <person name="Russ C."/>
            <person name="Nusbaum C."/>
            <person name="Tyler B."/>
            <person name="van West P."/>
            <person name="Dieguez-Uribeondo J."/>
            <person name="de Bruijn I."/>
            <person name="Tripathy S."/>
            <person name="Jiang R."/>
            <person name="Young S.K."/>
            <person name="Zeng Q."/>
            <person name="Gargeya S."/>
            <person name="Fitzgerald M."/>
            <person name="Haas B."/>
            <person name="Abouelleil A."/>
            <person name="Alvarado L."/>
            <person name="Arachchi H.M."/>
            <person name="Berlin A."/>
            <person name="Chapman S.B."/>
            <person name="Goldberg J."/>
            <person name="Griggs A."/>
            <person name="Gujja S."/>
            <person name="Hansen M."/>
            <person name="Howarth C."/>
            <person name="Imamovic A."/>
            <person name="Larimer J."/>
            <person name="McCowen C."/>
            <person name="Montmayeur A."/>
            <person name="Murphy C."/>
            <person name="Neiman D."/>
            <person name="Pearson M."/>
            <person name="Priest M."/>
            <person name="Roberts A."/>
            <person name="Saif S."/>
            <person name="Shea T."/>
            <person name="Sisk P."/>
            <person name="Sykes S."/>
            <person name="Wortman J."/>
            <person name="Nusbaum C."/>
            <person name="Birren B."/>
        </authorList>
    </citation>
    <scope>NUCLEOTIDE SEQUENCE [LARGE SCALE GENOMIC DNA]</scope>
    <source>
        <strain evidence="2 3">VS20</strain>
    </source>
</reference>
<dbReference type="EMBL" id="JH767149">
    <property type="protein sequence ID" value="EQC35783.1"/>
    <property type="molecule type" value="Genomic_DNA"/>
</dbReference>
<feature type="compositionally biased region" description="Basic and acidic residues" evidence="1">
    <location>
        <begin position="13"/>
        <end position="25"/>
    </location>
</feature>
<dbReference type="VEuPathDB" id="FungiDB:SDRG_06542"/>
<organism evidence="2 3">
    <name type="scientific">Saprolegnia diclina (strain VS20)</name>
    <dbReference type="NCBI Taxonomy" id="1156394"/>
    <lineage>
        <taxon>Eukaryota</taxon>
        <taxon>Sar</taxon>
        <taxon>Stramenopiles</taxon>
        <taxon>Oomycota</taxon>
        <taxon>Saprolegniomycetes</taxon>
        <taxon>Saprolegniales</taxon>
        <taxon>Saprolegniaceae</taxon>
        <taxon>Saprolegnia</taxon>
    </lineage>
</organism>
<gene>
    <name evidence="2" type="ORF">SDRG_06542</name>
</gene>
<dbReference type="GeneID" id="19947269"/>
<sequence length="122" mass="12751">TNEELSMPVSLEVSRDPAPDSRQTEHTAGPNPQPGDHLLGPSSGTLTPRALAETFPTLKVLVYTEHPRRDMVTALAPPSEAFKSGLVGGFLHGLSLVEASLVVDATGKIVSIPIDAIGTAQC</sequence>
<protein>
    <submittedName>
        <fullName evidence="2">Uncharacterized protein</fullName>
    </submittedName>
</protein>
<dbReference type="InParanoid" id="T0RTF8"/>
<keyword evidence="3" id="KW-1185">Reference proteome</keyword>
<feature type="region of interest" description="Disordered" evidence="1">
    <location>
        <begin position="1"/>
        <end position="47"/>
    </location>
</feature>
<name>T0RTF8_SAPDV</name>